<dbReference type="GO" id="GO:0004519">
    <property type="term" value="F:endonuclease activity"/>
    <property type="evidence" value="ECO:0007669"/>
    <property type="project" value="UniProtKB-KW"/>
</dbReference>
<organism evidence="3 4">
    <name type="scientific">Eikenella corrodens</name>
    <dbReference type="NCBI Taxonomy" id="539"/>
    <lineage>
        <taxon>Bacteria</taxon>
        <taxon>Pseudomonadati</taxon>
        <taxon>Pseudomonadota</taxon>
        <taxon>Betaproteobacteria</taxon>
        <taxon>Neisseriales</taxon>
        <taxon>Neisseriaceae</taxon>
        <taxon>Eikenella</taxon>
    </lineage>
</organism>
<feature type="domain" description="Endonuclease/exonuclease/phosphatase" evidence="2">
    <location>
        <begin position="90"/>
        <end position="278"/>
    </location>
</feature>
<evidence type="ECO:0000313" key="4">
    <source>
        <dbReference type="Proteomes" id="UP000078003"/>
    </source>
</evidence>
<dbReference type="RefSeq" id="WP_064104315.1">
    <property type="nucleotide sequence ID" value="NZ_LXSF01000003.1"/>
</dbReference>
<accession>A0A1A9RER7</accession>
<evidence type="ECO:0000256" key="1">
    <source>
        <dbReference type="SAM" id="Phobius"/>
    </source>
</evidence>
<name>A0A1A9RER7_EIKCO</name>
<dbReference type="SUPFAM" id="SSF56219">
    <property type="entry name" value="DNase I-like"/>
    <property type="match status" value="1"/>
</dbReference>
<feature type="transmembrane region" description="Helical" evidence="1">
    <location>
        <begin position="35"/>
        <end position="52"/>
    </location>
</feature>
<dbReference type="Pfam" id="PF03372">
    <property type="entry name" value="Exo_endo_phos"/>
    <property type="match status" value="1"/>
</dbReference>
<dbReference type="InterPro" id="IPR005135">
    <property type="entry name" value="Endo/exonuclease/phosphatase"/>
</dbReference>
<keyword evidence="1" id="KW-0812">Transmembrane</keyword>
<dbReference type="Gene3D" id="3.60.10.10">
    <property type="entry name" value="Endonuclease/exonuclease/phosphatase"/>
    <property type="match status" value="1"/>
</dbReference>
<feature type="transmembrane region" description="Helical" evidence="1">
    <location>
        <begin position="59"/>
        <end position="78"/>
    </location>
</feature>
<dbReference type="AlphaFoldDB" id="A0A1A9RER7"/>
<keyword evidence="3" id="KW-0255">Endonuclease</keyword>
<proteinExistence type="predicted"/>
<gene>
    <name evidence="3" type="ORF">A7P85_04575</name>
</gene>
<keyword evidence="3" id="KW-0540">Nuclease</keyword>
<dbReference type="InterPro" id="IPR036691">
    <property type="entry name" value="Endo/exonu/phosph_ase_sf"/>
</dbReference>
<dbReference type="Proteomes" id="UP000078003">
    <property type="component" value="Unassembled WGS sequence"/>
</dbReference>
<keyword evidence="1" id="KW-1133">Transmembrane helix</keyword>
<reference evidence="4" key="1">
    <citation type="submission" date="2016-05" db="EMBL/GenBank/DDBJ databases">
        <title>Draft genome of Corynebacterium afermentans subsp. afermentans LCDC 88199T.</title>
        <authorList>
            <person name="Bernier A.-M."/>
            <person name="Bernard K."/>
        </authorList>
    </citation>
    <scope>NUCLEOTIDE SEQUENCE [LARGE SCALE GENOMIC DNA]</scope>
    <source>
        <strain evidence="4">NML01-0328</strain>
    </source>
</reference>
<keyword evidence="1" id="KW-0472">Membrane</keyword>
<feature type="transmembrane region" description="Helical" evidence="1">
    <location>
        <begin position="12"/>
        <end position="29"/>
    </location>
</feature>
<comment type="caution">
    <text evidence="3">The sequence shown here is derived from an EMBL/GenBank/DDBJ whole genome shotgun (WGS) entry which is preliminary data.</text>
</comment>
<dbReference type="EMBL" id="LXSF01000003">
    <property type="protein sequence ID" value="OAM17040.1"/>
    <property type="molecule type" value="Genomic_DNA"/>
</dbReference>
<evidence type="ECO:0000259" key="2">
    <source>
        <dbReference type="Pfam" id="PF03372"/>
    </source>
</evidence>
<keyword evidence="3" id="KW-0378">Hydrolase</keyword>
<sequence>MSAFLRPRLHILALLALAAMLIGQLGSLFWPAELFSHFLPHYTIAFILAAFWPRPKWRVLWLVCATVSLLWLVQPFALPTTPAGGTRLVWYNVHLDNPAAEAESTALLAEQADFIALGEINLDNPGWQSLRQAYPHGCQRREYSPFALALWSKQPLASCEVHMIGDYPYIRAQTADGTALYALHPPPPISSELAGARQHYLAETARALAAEPRALAVGDFNSSPFSPLFRRFLQESGSRPATRYFTSTWKPFFLNIDHALAKGLNVSARPLPWQHSDHRPLLVEYAHQ</sequence>
<evidence type="ECO:0000313" key="3">
    <source>
        <dbReference type="EMBL" id="OAM17040.1"/>
    </source>
</evidence>
<protein>
    <submittedName>
        <fullName evidence="3">Endonuclease</fullName>
    </submittedName>
</protein>